<dbReference type="CDD" id="cd02907">
    <property type="entry name" value="Macro_Af1521_BAL-like"/>
    <property type="match status" value="1"/>
</dbReference>
<evidence type="ECO:0000259" key="16">
    <source>
        <dbReference type="PROSITE" id="PS50918"/>
    </source>
</evidence>
<dbReference type="Gene3D" id="3.30.70.330">
    <property type="match status" value="2"/>
</dbReference>
<dbReference type="GO" id="GO:0016779">
    <property type="term" value="F:nucleotidyltransferase activity"/>
    <property type="evidence" value="ECO:0007669"/>
    <property type="project" value="UniProtKB-KW"/>
</dbReference>
<evidence type="ECO:0000256" key="13">
    <source>
        <dbReference type="ARBA" id="ARBA00024347"/>
    </source>
</evidence>
<reference evidence="20" key="1">
    <citation type="submission" date="2025-08" db="UniProtKB">
        <authorList>
            <consortium name="RefSeq"/>
        </authorList>
    </citation>
    <scope>IDENTIFICATION</scope>
    <source>
        <tissue evidence="20">Spleen</tissue>
    </source>
</reference>
<keyword evidence="10" id="KW-0391">Immunity</keyword>
<dbReference type="InterPro" id="IPR057045">
    <property type="entry name" value="PARP14_KH_3"/>
</dbReference>
<dbReference type="InterPro" id="IPR057051">
    <property type="entry name" value="PARP14_RPM_1"/>
</dbReference>
<dbReference type="GO" id="GO:0003950">
    <property type="term" value="F:NAD+ poly-ADP-ribosyltransferase activity"/>
    <property type="evidence" value="ECO:0007669"/>
    <property type="project" value="UniProtKB-UniRule"/>
</dbReference>
<dbReference type="InterPro" id="IPR057047">
    <property type="entry name" value="PARP14_KH_5"/>
</dbReference>
<dbReference type="Pfam" id="PF00644">
    <property type="entry name" value="PARP"/>
    <property type="match status" value="1"/>
</dbReference>
<dbReference type="FunFam" id="3.40.220.10:FF:000010">
    <property type="entry name" value="Poly [ADP-ribose] polymerase"/>
    <property type="match status" value="1"/>
</dbReference>
<organism evidence="19 20">
    <name type="scientific">Chrysochloris asiatica</name>
    <name type="common">Cape golden mole</name>
    <dbReference type="NCBI Taxonomy" id="185453"/>
    <lineage>
        <taxon>Eukaryota</taxon>
        <taxon>Metazoa</taxon>
        <taxon>Chordata</taxon>
        <taxon>Craniata</taxon>
        <taxon>Vertebrata</taxon>
        <taxon>Euteleostomi</taxon>
        <taxon>Mammalia</taxon>
        <taxon>Eutheria</taxon>
        <taxon>Afrotheria</taxon>
        <taxon>Chrysochloridae</taxon>
        <taxon>Chrysochlorinae</taxon>
        <taxon>Chrysochloris</taxon>
    </lineage>
</organism>
<dbReference type="InterPro" id="IPR043472">
    <property type="entry name" value="Macro_dom-like"/>
</dbReference>
<dbReference type="Pfam" id="PF22005">
    <property type="entry name" value="WWE_1"/>
    <property type="match status" value="1"/>
</dbReference>
<dbReference type="Pfam" id="PF01661">
    <property type="entry name" value="Macro"/>
    <property type="match status" value="3"/>
</dbReference>
<keyword evidence="12" id="KW-0539">Nucleus</keyword>
<dbReference type="PROSITE" id="PS50918">
    <property type="entry name" value="WWE"/>
    <property type="match status" value="1"/>
</dbReference>
<feature type="domain" description="Macro" evidence="18">
    <location>
        <begin position="789"/>
        <end position="976"/>
    </location>
</feature>
<dbReference type="GO" id="GO:0070212">
    <property type="term" value="P:protein poly-ADP-ribosylation"/>
    <property type="evidence" value="ECO:0007669"/>
    <property type="project" value="TreeGrafter"/>
</dbReference>
<keyword evidence="3" id="KW-0963">Cytoplasm</keyword>
<dbReference type="Pfam" id="PF23248">
    <property type="entry name" value="KH_PARP14_2"/>
    <property type="match status" value="1"/>
</dbReference>
<dbReference type="InterPro" id="IPR057048">
    <property type="entry name" value="PARP14_KH_6"/>
</dbReference>
<dbReference type="PANTHER" id="PTHR14453">
    <property type="entry name" value="PARP/ZINC FINGER CCCH TYPE DOMAIN CONTAINING PROTEIN"/>
    <property type="match status" value="1"/>
</dbReference>
<evidence type="ECO:0000313" key="20">
    <source>
        <dbReference type="RefSeq" id="XP_006869486.1"/>
    </source>
</evidence>
<feature type="domain" description="PARP catalytic" evidence="17">
    <location>
        <begin position="1605"/>
        <end position="1801"/>
    </location>
</feature>
<name>A0A9B0TSW7_CHRAS</name>
<evidence type="ECO:0000256" key="2">
    <source>
        <dbReference type="ARBA" id="ARBA00004496"/>
    </source>
</evidence>
<evidence type="ECO:0000256" key="5">
    <source>
        <dbReference type="ARBA" id="ARBA00022676"/>
    </source>
</evidence>
<dbReference type="InterPro" id="IPR037197">
    <property type="entry name" value="WWE_dom_sf"/>
</dbReference>
<dbReference type="InterPro" id="IPR057046">
    <property type="entry name" value="PARP14_KH_4"/>
</dbReference>
<evidence type="ECO:0000256" key="12">
    <source>
        <dbReference type="ARBA" id="ARBA00023242"/>
    </source>
</evidence>
<evidence type="ECO:0000259" key="17">
    <source>
        <dbReference type="PROSITE" id="PS51059"/>
    </source>
</evidence>
<dbReference type="GO" id="GO:1990404">
    <property type="term" value="F:NAD+-protein mono-ADP-ribosyltransferase activity"/>
    <property type="evidence" value="ECO:0007669"/>
    <property type="project" value="TreeGrafter"/>
</dbReference>
<dbReference type="SUPFAM" id="SSF56399">
    <property type="entry name" value="ADP-ribosylation"/>
    <property type="match status" value="1"/>
</dbReference>
<dbReference type="CDD" id="cd01439">
    <property type="entry name" value="TCCD_inducible_PARP_like"/>
    <property type="match status" value="1"/>
</dbReference>
<dbReference type="InterPro" id="IPR012677">
    <property type="entry name" value="Nucleotide-bd_a/b_plait_sf"/>
</dbReference>
<evidence type="ECO:0000313" key="19">
    <source>
        <dbReference type="Proteomes" id="UP000504623"/>
    </source>
</evidence>
<dbReference type="InterPro" id="IPR002589">
    <property type="entry name" value="Macro_dom"/>
</dbReference>
<feature type="domain" description="WWE" evidence="16">
    <location>
        <begin position="1523"/>
        <end position="1601"/>
    </location>
</feature>
<dbReference type="SUPFAM" id="SSF52949">
    <property type="entry name" value="Macro domain-like"/>
    <property type="match status" value="3"/>
</dbReference>
<feature type="domain" description="Macro" evidence="18">
    <location>
        <begin position="1216"/>
        <end position="1387"/>
    </location>
</feature>
<evidence type="ECO:0000256" key="11">
    <source>
        <dbReference type="ARBA" id="ARBA00023027"/>
    </source>
</evidence>
<keyword evidence="11 14" id="KW-0520">NAD</keyword>
<gene>
    <name evidence="20" type="primary">PARP14</name>
</gene>
<protein>
    <recommendedName>
        <fullName evidence="14">Poly [ADP-ribose] polymerase</fullName>
        <shortName evidence="14">PARP</shortName>
        <ecNumber evidence="14">2.4.2.-</ecNumber>
    </recommendedName>
</protein>
<dbReference type="InterPro" id="IPR004170">
    <property type="entry name" value="WWE_dom"/>
</dbReference>
<keyword evidence="19" id="KW-1185">Reference proteome</keyword>
<dbReference type="GO" id="GO:0060334">
    <property type="term" value="P:regulation of type II interferon-mediated signaling pathway"/>
    <property type="evidence" value="ECO:0007669"/>
    <property type="project" value="UniProtKB-ARBA"/>
</dbReference>
<comment type="subcellular location">
    <subcellularLocation>
        <location evidence="2">Cytoplasm</location>
    </subcellularLocation>
    <subcellularLocation>
        <location evidence="1">Nucleus</location>
    </subcellularLocation>
</comment>
<dbReference type="Proteomes" id="UP000504623">
    <property type="component" value="Unplaced"/>
</dbReference>
<evidence type="ECO:0000256" key="4">
    <source>
        <dbReference type="ARBA" id="ARBA00022588"/>
    </source>
</evidence>
<keyword evidence="5 14" id="KW-0328">Glycosyltransferase</keyword>
<dbReference type="RefSeq" id="XP_006869486.1">
    <property type="nucleotide sequence ID" value="XM_006869424.1"/>
</dbReference>
<dbReference type="CDD" id="cd02903">
    <property type="entry name" value="Macro_BAL-like"/>
    <property type="match status" value="2"/>
</dbReference>
<dbReference type="Pfam" id="PF23249">
    <property type="entry name" value="KH_PARP14_3"/>
    <property type="match status" value="1"/>
</dbReference>
<dbReference type="Gene3D" id="3.30.720.50">
    <property type="match status" value="1"/>
</dbReference>
<dbReference type="PROSITE" id="PS51059">
    <property type="entry name" value="PARP_CATALYTIC"/>
    <property type="match status" value="1"/>
</dbReference>
<dbReference type="Pfam" id="PF23085">
    <property type="entry name" value="RRM_PARP14_3"/>
    <property type="match status" value="1"/>
</dbReference>
<dbReference type="InterPro" id="IPR052056">
    <property type="entry name" value="Mono-ARTD/PARP"/>
</dbReference>
<feature type="compositionally biased region" description="Basic and acidic residues" evidence="15">
    <location>
        <begin position="98"/>
        <end position="115"/>
    </location>
</feature>
<comment type="similarity">
    <text evidence="13">Belongs to the ARTD/PARP family.</text>
</comment>
<dbReference type="GO" id="GO:0045087">
    <property type="term" value="P:innate immune response"/>
    <property type="evidence" value="ECO:0007669"/>
    <property type="project" value="UniProtKB-KW"/>
</dbReference>
<dbReference type="InterPro" id="IPR057044">
    <property type="entry name" value="PARP14_KH_1"/>
</dbReference>
<keyword evidence="9" id="KW-0013">ADP-ribosylation</keyword>
<feature type="domain" description="Macro" evidence="18">
    <location>
        <begin position="1002"/>
        <end position="1189"/>
    </location>
</feature>
<dbReference type="InterPro" id="IPR054596">
    <property type="entry name" value="PARP14_WWE"/>
</dbReference>
<keyword evidence="4" id="KW-0399">Innate immunity</keyword>
<dbReference type="SUPFAM" id="SSF117839">
    <property type="entry name" value="WWE domain"/>
    <property type="match status" value="1"/>
</dbReference>
<dbReference type="Pfam" id="PF23251">
    <property type="entry name" value="KH_PARP14_4"/>
    <property type="match status" value="1"/>
</dbReference>
<dbReference type="Pfam" id="PF23254">
    <property type="entry name" value="KH_PARP14_8"/>
    <property type="match status" value="1"/>
</dbReference>
<evidence type="ECO:0000256" key="3">
    <source>
        <dbReference type="ARBA" id="ARBA00022490"/>
    </source>
</evidence>
<dbReference type="GeneID" id="102830749"/>
<dbReference type="PANTHER" id="PTHR14453:SF89">
    <property type="entry name" value="PROTEIN MONO-ADP-RIBOSYLTRANSFERASE PARP14"/>
    <property type="match status" value="1"/>
</dbReference>
<evidence type="ECO:0000256" key="6">
    <source>
        <dbReference type="ARBA" id="ARBA00022679"/>
    </source>
</evidence>
<evidence type="ECO:0000256" key="14">
    <source>
        <dbReference type="RuleBase" id="RU362114"/>
    </source>
</evidence>
<dbReference type="GO" id="GO:0005737">
    <property type="term" value="C:cytoplasm"/>
    <property type="evidence" value="ECO:0007669"/>
    <property type="project" value="UniProtKB-SubCell"/>
</dbReference>
<sequence length="1801" mass="202653">MAEPDSFPLLVKGSWGLDPPKNLRNKLHVYFQSSKKSGGGDCVVRAEPGNQSHFLVIFSRENVRQKVLARENHELVWPDKGTFKLTVQLPTSQDETQDVTRRQIPKTESKTKEDASVPDSDISEEPDTELSLNRTAEKMEAIPENISSLVAFENLQESMSDIVLTLLVENISGLSAHNNDFQVELIQDIHAGVVTFHRHLDTRKFIDDCFRYHSAKHLNISVRLLEVTRVLRVENLPPGVEEYYLTLFFENPKHGGGTVDSVKYLPRESSALIEFSDRKVLDTIMTKKLVFNNMPLSVFPYYPSLGTALYGKEKPLIKLPAPLEVPLPLPVCKFIQKKDQLIEKINSDMGHCHCELTWLLHDGVVTIRPAATLINQGRQKIYNWDEDASTAFSAVTSKFQVSTFQVEPTVWDTIKNDFKDDEILIEYDTLEETVIIVGKSENVQSIEPQIRNSTEMITQKIRREKQSLKEKVSVSPGKYFLLRHYGLLERLHKVCSEVEISYDADTRHIFLKGLQADVYKLKCEIQEQVHTLVQKSIQVTHEIFQFLKQVNSEEFSESLFIAKKVFAVYELEHAGVLLTSCSPEDLLKAEQQVANAFNYKCIEVEDREVLKDKRWKGHILNLHKKHNSSSKTVIIDELTSDTTAQVIITGCVREVNEVYDLLFDFVEKHTKIERLIEIKPFLLAQYLKTEKKSIWSKMKDVRLNFNPENKQKGIVLTGPKTKVLEGIKIIQELQDSIYIKSICIDKPGASDFFQDKERYYKGEARRQFGCFIELHKDQEKEDDDAGGKRCYAWAELAPGVSLLVQKGDLTRFPVEVVVNAANENLEHTSGLAGALLKAAGPELQSNCDDIVKMKGKIQAGSAVITKAGKLPYYHVIHAVGPRWRVNEAPKCEFLLRRVVEESLQLAEKHRYKSIAIPAISSGVFGFPLHQCVKTIVLAIKETFQYNRKGSTLKEIYLVDVSVKTVEAFAEIVKTMFKDTVSGNVSLHSVPTANQPTMRTDLGNSNPLLSPEGLRIHLLEGHVQDVRTKVIVNSIPLDLELGRGPLSKALLDKAGPKLQDELNISGQSMIVNVGSVLRTSGCNLHCQCVLHVVCPEWRNGSTTSIKIMKDIIKECLEVTEKLSLKSITFPAIGTGNLGFPKAIFAELIISEVFKFSSKNQLKALEDVYFVLHPSDDENIQVFSASFARRANGNLAIDKVPKADEDTQVFYGIISSPDLGVHEMKIGPIIFQVASGDIIKEAADVIVNSTSNTFNLKTGVSKVILEAAGPDVEGECILEAKKANKGYIITKGGLLGCKNIIHVIGGNDVKKSMTCVLQECESRKYESICLPAIGTGRANQDPDKVAKAMIDAIEDFVQKGSVHSVKKVKVVIFLPQVLDVFYTNMKKREGSQSSASPSIMSKIASFLGLSQQPPKKQTPLVLEKKTVSATFLVCGENERNVGNTITWLQDLIKKEQFTYNNEDENIKNFDEKEYQELNKLQKNLNITIALDTRKSFIEVKGISRDVVKATSAIEEMIKRVRVTKEQASQADCISEYIEWQYSENNTFYSFDKISNMQLENAKRAKQKTVQVKIHDQNCTVDLQACTATDARGRSLSIQRLTKSEVEVPMNWSDMKQQSSCVVELKPSHAEYILVANKFNQTCSTFKIQKIERIQNLDLWNCYQAKKKTMDAKNSQTNNEMLLFHGTDEGSVPHVNQKGFNRSYAGKNAVAYGKGTYFAVNANYSANDTYSRPGSNGMKHMYYVRVLTGIYTVGNSSLIVPPSKNSQDPTDLYDTVTDNTQNPSLFVVFYDYQAYPEYLITFTR</sequence>
<dbReference type="InterPro" id="IPR057043">
    <property type="entry name" value="PARP14_KH_2"/>
</dbReference>
<evidence type="ECO:0000256" key="1">
    <source>
        <dbReference type="ARBA" id="ARBA00004123"/>
    </source>
</evidence>
<dbReference type="FunFam" id="3.90.228.10:FF:000008">
    <property type="entry name" value="Poly [ADP-ribose] polymerase"/>
    <property type="match status" value="1"/>
</dbReference>
<dbReference type="InterPro" id="IPR012317">
    <property type="entry name" value="Poly(ADP-ribose)pol_cat_dom"/>
</dbReference>
<feature type="region of interest" description="Disordered" evidence="15">
    <location>
        <begin position="90"/>
        <end position="130"/>
    </location>
</feature>
<keyword evidence="8" id="KW-0677">Repeat</keyword>
<dbReference type="Pfam" id="PF23253">
    <property type="entry name" value="KH_PARP14_6"/>
    <property type="match status" value="1"/>
</dbReference>
<keyword evidence="7" id="KW-0548">Nucleotidyltransferase</keyword>
<evidence type="ECO:0000256" key="8">
    <source>
        <dbReference type="ARBA" id="ARBA00022737"/>
    </source>
</evidence>
<dbReference type="Pfam" id="PF23084">
    <property type="entry name" value="KH_PARP14_1"/>
    <property type="match status" value="1"/>
</dbReference>
<dbReference type="CTD" id="54625"/>
<evidence type="ECO:0000256" key="10">
    <source>
        <dbReference type="ARBA" id="ARBA00022859"/>
    </source>
</evidence>
<proteinExistence type="inferred from homology"/>
<dbReference type="CDD" id="cd12300">
    <property type="entry name" value="RRM1_PAR14"/>
    <property type="match status" value="1"/>
</dbReference>
<dbReference type="InterPro" id="IPR057049">
    <property type="entry name" value="PARP14_KH_8"/>
</dbReference>
<dbReference type="GO" id="GO:0003714">
    <property type="term" value="F:transcription corepressor activity"/>
    <property type="evidence" value="ECO:0007669"/>
    <property type="project" value="TreeGrafter"/>
</dbReference>
<dbReference type="Pfam" id="PF23222">
    <property type="entry name" value="RRM_PARP14_1"/>
    <property type="match status" value="1"/>
</dbReference>
<evidence type="ECO:0000256" key="15">
    <source>
        <dbReference type="SAM" id="MobiDB-lite"/>
    </source>
</evidence>
<dbReference type="Gene3D" id="3.90.228.10">
    <property type="match status" value="1"/>
</dbReference>
<dbReference type="Pfam" id="PF23252">
    <property type="entry name" value="KH_PARP14_5"/>
    <property type="match status" value="1"/>
</dbReference>
<accession>A0A9B0TSW7</accession>
<dbReference type="GO" id="GO:0001961">
    <property type="term" value="P:positive regulation of cytokine-mediated signaling pathway"/>
    <property type="evidence" value="ECO:0007669"/>
    <property type="project" value="UniProtKB-ARBA"/>
</dbReference>
<dbReference type="InterPro" id="IPR057050">
    <property type="entry name" value="RRM_PARP14_2"/>
</dbReference>
<dbReference type="EC" id="2.4.2.-" evidence="14"/>
<dbReference type="Pfam" id="PF23245">
    <property type="entry name" value="RRM_PARP14_2"/>
    <property type="match status" value="1"/>
</dbReference>
<dbReference type="GO" id="GO:0005634">
    <property type="term" value="C:nucleus"/>
    <property type="evidence" value="ECO:0007669"/>
    <property type="project" value="UniProtKB-SubCell"/>
</dbReference>
<dbReference type="OrthoDB" id="6133115at2759"/>
<dbReference type="PROSITE" id="PS51154">
    <property type="entry name" value="MACRO"/>
    <property type="match status" value="3"/>
</dbReference>
<dbReference type="SMART" id="SM00506">
    <property type="entry name" value="A1pp"/>
    <property type="match status" value="3"/>
</dbReference>
<dbReference type="GO" id="GO:0010629">
    <property type="term" value="P:negative regulation of gene expression"/>
    <property type="evidence" value="ECO:0007669"/>
    <property type="project" value="TreeGrafter"/>
</dbReference>
<evidence type="ECO:0000259" key="18">
    <source>
        <dbReference type="PROSITE" id="PS51154"/>
    </source>
</evidence>
<evidence type="ECO:0000256" key="9">
    <source>
        <dbReference type="ARBA" id="ARBA00022765"/>
    </source>
</evidence>
<evidence type="ECO:0000256" key="7">
    <source>
        <dbReference type="ARBA" id="ARBA00022695"/>
    </source>
</evidence>
<dbReference type="Gene3D" id="3.40.220.10">
    <property type="entry name" value="Leucine Aminopeptidase, subunit E, domain 1"/>
    <property type="match status" value="3"/>
</dbReference>
<keyword evidence="6 14" id="KW-0808">Transferase</keyword>